<keyword evidence="7 10" id="KW-0720">Serine protease</keyword>
<dbReference type="InterPro" id="IPR050131">
    <property type="entry name" value="Peptidase_S8_subtilisin-like"/>
</dbReference>
<feature type="chain" id="PRO_5045748011" evidence="14">
    <location>
        <begin position="30"/>
        <end position="411"/>
    </location>
</feature>
<evidence type="ECO:0000256" key="6">
    <source>
        <dbReference type="ARBA" id="ARBA00022801"/>
    </source>
</evidence>
<evidence type="ECO:0000256" key="7">
    <source>
        <dbReference type="ARBA" id="ARBA00022825"/>
    </source>
</evidence>
<evidence type="ECO:0000256" key="2">
    <source>
        <dbReference type="ARBA" id="ARBA00011073"/>
    </source>
</evidence>
<protein>
    <submittedName>
        <fullName evidence="16">Type VII secretion-associated serine protease</fullName>
    </submittedName>
</protein>
<accession>A0ABQ4EYZ8</accession>
<keyword evidence="14" id="KW-0732">Signal</keyword>
<dbReference type="GO" id="GO:0006508">
    <property type="term" value="P:proteolysis"/>
    <property type="evidence" value="ECO:0007669"/>
    <property type="project" value="UniProtKB-KW"/>
</dbReference>
<dbReference type="Gene3D" id="3.40.50.200">
    <property type="entry name" value="Peptidase S8/S53 domain"/>
    <property type="match status" value="1"/>
</dbReference>
<dbReference type="InterPro" id="IPR000209">
    <property type="entry name" value="Peptidase_S8/S53_dom"/>
</dbReference>
<dbReference type="PRINTS" id="PR00723">
    <property type="entry name" value="SUBTILISIN"/>
</dbReference>
<evidence type="ECO:0000259" key="15">
    <source>
        <dbReference type="Pfam" id="PF00082"/>
    </source>
</evidence>
<feature type="active site" description="Charge relay system" evidence="10">
    <location>
        <position position="118"/>
    </location>
</feature>
<dbReference type="PROSITE" id="PS00137">
    <property type="entry name" value="SUBTILASE_HIS"/>
    <property type="match status" value="1"/>
</dbReference>
<dbReference type="EMBL" id="BONX01000048">
    <property type="protein sequence ID" value="GIG99861.1"/>
    <property type="molecule type" value="Genomic_DNA"/>
</dbReference>
<evidence type="ECO:0000256" key="14">
    <source>
        <dbReference type="SAM" id="SignalP"/>
    </source>
</evidence>
<dbReference type="InterPro" id="IPR023834">
    <property type="entry name" value="T7SS_pept_S8A_mycosin"/>
</dbReference>
<name>A0ABQ4EYZ8_9ACTN</name>
<dbReference type="PANTHER" id="PTHR43806">
    <property type="entry name" value="PEPTIDASE S8"/>
    <property type="match status" value="1"/>
</dbReference>
<feature type="active site" description="Charge relay system" evidence="10">
    <location>
        <position position="84"/>
    </location>
</feature>
<keyword evidence="6 10" id="KW-0378">Hydrolase</keyword>
<reference evidence="16 17" key="1">
    <citation type="submission" date="2021-01" db="EMBL/GenBank/DDBJ databases">
        <title>Whole genome shotgun sequence of Plantactinospora mayteni NBRC 109088.</title>
        <authorList>
            <person name="Komaki H."/>
            <person name="Tamura T."/>
        </authorList>
    </citation>
    <scope>NUCLEOTIDE SEQUENCE [LARGE SCALE GENOMIC DNA]</scope>
    <source>
        <strain evidence="16 17">NBRC 109088</strain>
    </source>
</reference>
<gene>
    <name evidence="16" type="ORF">Pma05_64340</name>
</gene>
<organism evidence="16 17">
    <name type="scientific">Plantactinospora mayteni</name>
    <dbReference type="NCBI Taxonomy" id="566021"/>
    <lineage>
        <taxon>Bacteria</taxon>
        <taxon>Bacillati</taxon>
        <taxon>Actinomycetota</taxon>
        <taxon>Actinomycetes</taxon>
        <taxon>Micromonosporales</taxon>
        <taxon>Micromonosporaceae</taxon>
        <taxon>Plantactinospora</taxon>
    </lineage>
</organism>
<evidence type="ECO:0000256" key="13">
    <source>
        <dbReference type="SAM" id="Phobius"/>
    </source>
</evidence>
<evidence type="ECO:0000256" key="11">
    <source>
        <dbReference type="RuleBase" id="RU003355"/>
    </source>
</evidence>
<evidence type="ECO:0000256" key="10">
    <source>
        <dbReference type="PROSITE-ProRule" id="PRU01240"/>
    </source>
</evidence>
<dbReference type="InterPro" id="IPR036852">
    <property type="entry name" value="Peptidase_S8/S53_dom_sf"/>
</dbReference>
<feature type="domain" description="Peptidase S8/S53" evidence="15">
    <location>
        <begin position="75"/>
        <end position="329"/>
    </location>
</feature>
<dbReference type="PROSITE" id="PS00136">
    <property type="entry name" value="SUBTILASE_ASP"/>
    <property type="match status" value="1"/>
</dbReference>
<keyword evidence="5 13" id="KW-0812">Transmembrane</keyword>
<dbReference type="SUPFAM" id="SSF52743">
    <property type="entry name" value="Subtilisin-like"/>
    <property type="match status" value="1"/>
</dbReference>
<dbReference type="InterPro" id="IPR023828">
    <property type="entry name" value="Peptidase_S8_Ser-AS"/>
</dbReference>
<evidence type="ECO:0000256" key="1">
    <source>
        <dbReference type="ARBA" id="ARBA00004162"/>
    </source>
</evidence>
<evidence type="ECO:0000256" key="3">
    <source>
        <dbReference type="ARBA" id="ARBA00022475"/>
    </source>
</evidence>
<keyword evidence="4 10" id="KW-0645">Protease</keyword>
<dbReference type="PANTHER" id="PTHR43806:SF11">
    <property type="entry name" value="CEREVISIN-RELATED"/>
    <property type="match status" value="1"/>
</dbReference>
<dbReference type="RefSeq" id="WP_203861200.1">
    <property type="nucleotide sequence ID" value="NZ_BAAAZQ010000015.1"/>
</dbReference>
<dbReference type="PROSITE" id="PS00138">
    <property type="entry name" value="SUBTILASE_SER"/>
    <property type="match status" value="1"/>
</dbReference>
<dbReference type="InterPro" id="IPR022398">
    <property type="entry name" value="Peptidase_S8_His-AS"/>
</dbReference>
<evidence type="ECO:0000256" key="12">
    <source>
        <dbReference type="SAM" id="MobiDB-lite"/>
    </source>
</evidence>
<evidence type="ECO:0000256" key="8">
    <source>
        <dbReference type="ARBA" id="ARBA00022989"/>
    </source>
</evidence>
<feature type="region of interest" description="Disordered" evidence="12">
    <location>
        <begin position="341"/>
        <end position="368"/>
    </location>
</feature>
<keyword evidence="17" id="KW-1185">Reference proteome</keyword>
<dbReference type="Proteomes" id="UP000621500">
    <property type="component" value="Unassembled WGS sequence"/>
</dbReference>
<evidence type="ECO:0000313" key="17">
    <source>
        <dbReference type="Proteomes" id="UP000621500"/>
    </source>
</evidence>
<feature type="transmembrane region" description="Helical" evidence="13">
    <location>
        <begin position="375"/>
        <end position="396"/>
    </location>
</feature>
<comment type="similarity">
    <text evidence="2 10 11">Belongs to the peptidase S8 family.</text>
</comment>
<evidence type="ECO:0000256" key="9">
    <source>
        <dbReference type="ARBA" id="ARBA00023136"/>
    </source>
</evidence>
<keyword evidence="3" id="KW-1003">Cell membrane</keyword>
<keyword evidence="9 13" id="KW-0472">Membrane</keyword>
<keyword evidence="8 13" id="KW-1133">Transmembrane helix</keyword>
<evidence type="ECO:0000256" key="4">
    <source>
        <dbReference type="ARBA" id="ARBA00022670"/>
    </source>
</evidence>
<comment type="caution">
    <text evidence="16">The sequence shown here is derived from an EMBL/GenBank/DDBJ whole genome shotgun (WGS) entry which is preliminary data.</text>
</comment>
<dbReference type="InterPro" id="IPR023827">
    <property type="entry name" value="Peptidase_S8_Asp-AS"/>
</dbReference>
<feature type="active site" description="Charge relay system" evidence="10">
    <location>
        <position position="282"/>
    </location>
</feature>
<sequence>MPGRRTRLTLVGAITVLVVPPIAAGPATAAPLAPPAALRALPGCDNDTPPAQPITTLPWAQQRYAPERLAPLANGAGVTVAVIDSGVDKTHAQMKGRVLPGRDFLSPGLDGSRDCVRHGTGVASIIAAAPRAGTRFHGLAPQVKILPIRVSEKKVIEGEENGDSVNVETFAESIRWAVDNGADVINLSVVYYQDNAALKGAVEYALEKNVVIVAAAGNLYKEKNPRPYPTSYDGVIGVGSVGENGLVSEFSQRGDYVDLVAPGGSVVVAAPERGHVLDNGTSFATPFVTATVALIRQYWPDLNARQVAQRLIATTDPAPGSDREAYGAGILNPYRAVTDTAAPARQPEAAGLPPHQDDPAEVAQAERRSESQQRALWVAGLAGTVALAALLLAVVLPRGARRRWRPAGPTS</sequence>
<feature type="signal peptide" evidence="14">
    <location>
        <begin position="1"/>
        <end position="29"/>
    </location>
</feature>
<comment type="subcellular location">
    <subcellularLocation>
        <location evidence="1">Cell membrane</location>
        <topology evidence="1">Single-pass membrane protein</topology>
    </subcellularLocation>
</comment>
<dbReference type="NCBIfam" id="TIGR03921">
    <property type="entry name" value="T7SS_mycosin"/>
    <property type="match status" value="1"/>
</dbReference>
<dbReference type="GO" id="GO:0008233">
    <property type="term" value="F:peptidase activity"/>
    <property type="evidence" value="ECO:0007669"/>
    <property type="project" value="UniProtKB-KW"/>
</dbReference>
<dbReference type="InterPro" id="IPR015500">
    <property type="entry name" value="Peptidase_S8_subtilisin-rel"/>
</dbReference>
<dbReference type="PROSITE" id="PS51892">
    <property type="entry name" value="SUBTILASE"/>
    <property type="match status" value="1"/>
</dbReference>
<evidence type="ECO:0000313" key="16">
    <source>
        <dbReference type="EMBL" id="GIG99861.1"/>
    </source>
</evidence>
<dbReference type="Pfam" id="PF00082">
    <property type="entry name" value="Peptidase_S8"/>
    <property type="match status" value="1"/>
</dbReference>
<evidence type="ECO:0000256" key="5">
    <source>
        <dbReference type="ARBA" id="ARBA00022692"/>
    </source>
</evidence>
<proteinExistence type="inferred from homology"/>